<keyword evidence="3 12" id="KW-0235">DNA replication</keyword>
<accession>A0A448NSD0</accession>
<keyword evidence="4 12" id="KW-0547">Nucleotide-binding</keyword>
<evidence type="ECO:0000256" key="8">
    <source>
        <dbReference type="ARBA" id="ARBA00023125"/>
    </source>
</evidence>
<dbReference type="InterPro" id="IPR007694">
    <property type="entry name" value="DNA_helicase_DnaB-like_C"/>
</dbReference>
<evidence type="ECO:0000256" key="13">
    <source>
        <dbReference type="SAM" id="MobiDB-lite"/>
    </source>
</evidence>
<feature type="domain" description="SF4 helicase" evidence="14">
    <location>
        <begin position="205"/>
        <end position="483"/>
    </location>
</feature>
<dbReference type="GO" id="GO:0042802">
    <property type="term" value="F:identical protein binding"/>
    <property type="evidence" value="ECO:0007669"/>
    <property type="project" value="UniProtKB-ARBA"/>
</dbReference>
<dbReference type="GO" id="GO:0043139">
    <property type="term" value="F:5'-3' DNA helicase activity"/>
    <property type="evidence" value="ECO:0007669"/>
    <property type="project" value="UniProtKB-EC"/>
</dbReference>
<protein>
    <recommendedName>
        <fullName evidence="11 12">Replicative DNA helicase</fullName>
        <ecNumber evidence="11 12">5.6.2.3</ecNumber>
    </recommendedName>
</protein>
<evidence type="ECO:0000256" key="7">
    <source>
        <dbReference type="ARBA" id="ARBA00022840"/>
    </source>
</evidence>
<evidence type="ECO:0000256" key="3">
    <source>
        <dbReference type="ARBA" id="ARBA00022705"/>
    </source>
</evidence>
<comment type="function">
    <text evidence="12">The main replicative DNA helicase, it participates in initiation and elongation during chromosome replication. Travels ahead of the DNA replisome, separating dsDNA into templates for DNA synthesis. A processive ATP-dependent 5'-3' DNA helicase it has DNA-dependent ATPase activity.</text>
</comment>
<dbReference type="InterPro" id="IPR016136">
    <property type="entry name" value="DNA_helicase_N/primase_C"/>
</dbReference>
<dbReference type="Pfam" id="PF03796">
    <property type="entry name" value="DnaB_C"/>
    <property type="match status" value="1"/>
</dbReference>
<evidence type="ECO:0000313" key="15">
    <source>
        <dbReference type="EMBL" id="VEI00035.1"/>
    </source>
</evidence>
<dbReference type="FunFam" id="3.40.50.300:FF:000076">
    <property type="entry name" value="Replicative DNA helicase"/>
    <property type="match status" value="1"/>
</dbReference>
<evidence type="ECO:0000256" key="4">
    <source>
        <dbReference type="ARBA" id="ARBA00022741"/>
    </source>
</evidence>
<evidence type="ECO:0000256" key="10">
    <source>
        <dbReference type="ARBA" id="ARBA00048954"/>
    </source>
</evidence>
<keyword evidence="5 12" id="KW-0378">Hydrolase</keyword>
<dbReference type="GO" id="GO:1990077">
    <property type="term" value="C:primosome complex"/>
    <property type="evidence" value="ECO:0007669"/>
    <property type="project" value="UniProtKB-UniRule"/>
</dbReference>
<organism evidence="15 16">
    <name type="scientific">Kaistella antarctica</name>
    <dbReference type="NCBI Taxonomy" id="266748"/>
    <lineage>
        <taxon>Bacteria</taxon>
        <taxon>Pseudomonadati</taxon>
        <taxon>Bacteroidota</taxon>
        <taxon>Flavobacteriia</taxon>
        <taxon>Flavobacteriales</taxon>
        <taxon>Weeksellaceae</taxon>
        <taxon>Chryseobacterium group</taxon>
        <taxon>Kaistella</taxon>
    </lineage>
</organism>
<dbReference type="AlphaFoldDB" id="A0A448NSD0"/>
<evidence type="ECO:0000313" key="16">
    <source>
        <dbReference type="Proteomes" id="UP000270036"/>
    </source>
</evidence>
<dbReference type="EC" id="5.6.2.3" evidence="11 12"/>
<dbReference type="STRING" id="266748.HY04_04525"/>
<evidence type="ECO:0000256" key="11">
    <source>
        <dbReference type="NCBIfam" id="TIGR00665"/>
    </source>
</evidence>
<evidence type="ECO:0000256" key="5">
    <source>
        <dbReference type="ARBA" id="ARBA00022801"/>
    </source>
</evidence>
<dbReference type="PANTHER" id="PTHR30153:SF2">
    <property type="entry name" value="REPLICATIVE DNA HELICASE"/>
    <property type="match status" value="1"/>
</dbReference>
<dbReference type="NCBIfam" id="TIGR00665">
    <property type="entry name" value="DnaB"/>
    <property type="match status" value="1"/>
</dbReference>
<comment type="similarity">
    <text evidence="1 12">Belongs to the helicase family. DnaB subfamily.</text>
</comment>
<evidence type="ECO:0000256" key="6">
    <source>
        <dbReference type="ARBA" id="ARBA00022806"/>
    </source>
</evidence>
<evidence type="ECO:0000256" key="9">
    <source>
        <dbReference type="ARBA" id="ARBA00023235"/>
    </source>
</evidence>
<dbReference type="GO" id="GO:0003677">
    <property type="term" value="F:DNA binding"/>
    <property type="evidence" value="ECO:0007669"/>
    <property type="project" value="UniProtKB-UniRule"/>
</dbReference>
<proteinExistence type="inferred from homology"/>
<dbReference type="Proteomes" id="UP000270036">
    <property type="component" value="Chromosome"/>
</dbReference>
<dbReference type="SUPFAM" id="SSF48024">
    <property type="entry name" value="N-terminal domain of DnaB helicase"/>
    <property type="match status" value="1"/>
</dbReference>
<dbReference type="InterPro" id="IPR027417">
    <property type="entry name" value="P-loop_NTPase"/>
</dbReference>
<gene>
    <name evidence="15" type="primary">dnaC</name>
    <name evidence="15" type="ORF">NCTC13489_01914</name>
</gene>
<reference evidence="15 16" key="1">
    <citation type="submission" date="2018-12" db="EMBL/GenBank/DDBJ databases">
        <authorList>
            <consortium name="Pathogen Informatics"/>
        </authorList>
    </citation>
    <scope>NUCLEOTIDE SEQUENCE [LARGE SCALE GENOMIC DNA]</scope>
    <source>
        <strain evidence="15 16">NCTC13489</strain>
    </source>
</reference>
<dbReference type="SUPFAM" id="SSF52540">
    <property type="entry name" value="P-loop containing nucleoside triphosphate hydrolases"/>
    <property type="match status" value="1"/>
</dbReference>
<dbReference type="InterPro" id="IPR036185">
    <property type="entry name" value="DNA_heli_DnaB-like_N_sf"/>
</dbReference>
<dbReference type="Pfam" id="PF00772">
    <property type="entry name" value="DnaB"/>
    <property type="match status" value="1"/>
</dbReference>
<evidence type="ECO:0000256" key="12">
    <source>
        <dbReference type="RuleBase" id="RU362085"/>
    </source>
</evidence>
<dbReference type="PROSITE" id="PS51199">
    <property type="entry name" value="SF4_HELICASE"/>
    <property type="match status" value="1"/>
</dbReference>
<dbReference type="PANTHER" id="PTHR30153">
    <property type="entry name" value="REPLICATIVE DNA HELICASE DNAB"/>
    <property type="match status" value="1"/>
</dbReference>
<keyword evidence="8 12" id="KW-0238">DNA-binding</keyword>
<dbReference type="GO" id="GO:0005829">
    <property type="term" value="C:cytosol"/>
    <property type="evidence" value="ECO:0007669"/>
    <property type="project" value="TreeGrafter"/>
</dbReference>
<keyword evidence="7 12" id="KW-0067">ATP-binding</keyword>
<dbReference type="KEGG" id="cant:NCTC13489_01914"/>
<dbReference type="GO" id="GO:0016887">
    <property type="term" value="F:ATP hydrolysis activity"/>
    <property type="evidence" value="ECO:0007669"/>
    <property type="project" value="RHEA"/>
</dbReference>
<sequence>MKTLKNYLCPMAQKETLSSLIHGNFAKELSISDGKMPPNAIEFEKLVIGTFLIDKKGLDYSIDLLTSEVFYDPRHQEIFGAIVKLFEGNHPVDLMTVIQELKKTERLGLAGGDHYIIDLTMGVSSSAHIEYHVRVILEKFILRSLINVSANVIDSSYKESTDVFELLDKAEQSFFEITNGTIKKGFDTANTLVTQAIETIKALKDKEGISGIPSGFKDLDKETGGWQNSDLIIIAARPAMGKTAFLLSMARNIAVEHNIPLALFSLEMASIQLITRMIASETGISSDKLRKGQMSDEEWQRLFSNVSALENAPLYIDETPSLSVFDFRAKCRRLVMQHGVKIIMVDYLQLMTANSGKGGAGNREQEIAMISRSLKAIAKELNVPVVALSQLSRSVETRPGKRPMLSDLRESGAIEQDADIVSFIFRPEYYKIATWDNDEDGGETSTENQAELIIAKHRNGATADVRMSFHKNIAKFADLDLFGGGGGYGYQSSNFGQQDTPGGFEKIKTTIDPGAAFDLPSKQNLSGSSMNDLDDDDDFQF</sequence>
<dbReference type="InterPro" id="IPR007692">
    <property type="entry name" value="DNA_helicase_DnaB"/>
</dbReference>
<dbReference type="Gene3D" id="1.10.860.10">
    <property type="entry name" value="DNAb Helicase, Chain A"/>
    <property type="match status" value="1"/>
</dbReference>
<dbReference type="EMBL" id="LR134441">
    <property type="protein sequence ID" value="VEI00035.1"/>
    <property type="molecule type" value="Genomic_DNA"/>
</dbReference>
<keyword evidence="6 12" id="KW-0347">Helicase</keyword>
<dbReference type="Gene3D" id="3.40.50.300">
    <property type="entry name" value="P-loop containing nucleotide triphosphate hydrolases"/>
    <property type="match status" value="1"/>
</dbReference>
<dbReference type="InterPro" id="IPR007693">
    <property type="entry name" value="DNA_helicase_DnaB-like_N"/>
</dbReference>
<comment type="catalytic activity">
    <reaction evidence="10 12">
        <text>ATP + H2O = ADP + phosphate + H(+)</text>
        <dbReference type="Rhea" id="RHEA:13065"/>
        <dbReference type="ChEBI" id="CHEBI:15377"/>
        <dbReference type="ChEBI" id="CHEBI:15378"/>
        <dbReference type="ChEBI" id="CHEBI:30616"/>
        <dbReference type="ChEBI" id="CHEBI:43474"/>
        <dbReference type="ChEBI" id="CHEBI:456216"/>
        <dbReference type="EC" id="5.6.2.3"/>
    </reaction>
</comment>
<evidence type="ECO:0000256" key="2">
    <source>
        <dbReference type="ARBA" id="ARBA00022515"/>
    </source>
</evidence>
<dbReference type="GO" id="GO:0006269">
    <property type="term" value="P:DNA replication, synthesis of primer"/>
    <property type="evidence" value="ECO:0007669"/>
    <property type="project" value="UniProtKB-UniRule"/>
</dbReference>
<dbReference type="GO" id="GO:0005524">
    <property type="term" value="F:ATP binding"/>
    <property type="evidence" value="ECO:0007669"/>
    <property type="project" value="UniProtKB-UniRule"/>
</dbReference>
<evidence type="ECO:0000259" key="14">
    <source>
        <dbReference type="PROSITE" id="PS51199"/>
    </source>
</evidence>
<keyword evidence="9" id="KW-0413">Isomerase</keyword>
<evidence type="ECO:0000256" key="1">
    <source>
        <dbReference type="ARBA" id="ARBA00008428"/>
    </source>
</evidence>
<keyword evidence="2 12" id="KW-0639">Primosome</keyword>
<feature type="region of interest" description="Disordered" evidence="13">
    <location>
        <begin position="514"/>
        <end position="541"/>
    </location>
</feature>
<name>A0A448NSD0_9FLAO</name>
<dbReference type="CDD" id="cd00984">
    <property type="entry name" value="DnaB_C"/>
    <property type="match status" value="1"/>
</dbReference>
<feature type="compositionally biased region" description="Polar residues" evidence="13">
    <location>
        <begin position="521"/>
        <end position="531"/>
    </location>
</feature>
<feature type="compositionally biased region" description="Acidic residues" evidence="13">
    <location>
        <begin position="532"/>
        <end position="541"/>
    </location>
</feature>